<evidence type="ECO:0000313" key="8">
    <source>
        <dbReference type="EMBL" id="EQD33449.1"/>
    </source>
</evidence>
<feature type="region of interest" description="Disordered" evidence="6">
    <location>
        <begin position="78"/>
        <end position="98"/>
    </location>
</feature>
<keyword evidence="3" id="KW-0067">ATP-binding</keyword>
<proteinExistence type="predicted"/>
<reference evidence="8" key="1">
    <citation type="submission" date="2013-08" db="EMBL/GenBank/DDBJ databases">
        <authorList>
            <person name="Mendez C."/>
            <person name="Richter M."/>
            <person name="Ferrer M."/>
            <person name="Sanchez J."/>
        </authorList>
    </citation>
    <scope>NUCLEOTIDE SEQUENCE</scope>
</reference>
<reference evidence="8" key="2">
    <citation type="journal article" date="2014" name="ISME J.">
        <title>Microbial stratification in low pH oxic and suboxic macroscopic growths along an acid mine drainage.</title>
        <authorList>
            <person name="Mendez-Garcia C."/>
            <person name="Mesa V."/>
            <person name="Sprenger R.R."/>
            <person name="Richter M."/>
            <person name="Diez M.S."/>
            <person name="Solano J."/>
            <person name="Bargiela R."/>
            <person name="Golyshina O.V."/>
            <person name="Manteca A."/>
            <person name="Ramos J.L."/>
            <person name="Gallego J.R."/>
            <person name="Llorente I."/>
            <person name="Martins Dos Santos V.A."/>
            <person name="Jensen O.N."/>
            <person name="Pelaez A.I."/>
            <person name="Sanchez J."/>
            <person name="Ferrer M."/>
        </authorList>
    </citation>
    <scope>NUCLEOTIDE SEQUENCE</scope>
</reference>
<dbReference type="Pfam" id="PF08264">
    <property type="entry name" value="Anticodon_1"/>
    <property type="match status" value="1"/>
</dbReference>
<keyword evidence="1 8" id="KW-0436">Ligase</keyword>
<accession>T0ZXN2</accession>
<evidence type="ECO:0000259" key="7">
    <source>
        <dbReference type="Pfam" id="PF08264"/>
    </source>
</evidence>
<protein>
    <submittedName>
        <fullName evidence="8">Isoleucyl-tRNA synthetase</fullName>
        <ecNumber evidence="8">6.1.1.-</ecNumber>
    </submittedName>
</protein>
<dbReference type="PANTHER" id="PTHR42765:SF1">
    <property type="entry name" value="ISOLEUCINE--TRNA LIGASE, MITOCHONDRIAL"/>
    <property type="match status" value="1"/>
</dbReference>
<dbReference type="EC" id="6.1.1.-" evidence="8"/>
<sequence>MHNFCSVELGSFYLDVLKDRMYTLPAGSRARRSAQTAMYHLAECMVRWLAPILSFTAEEIWTFLAGGARRVGVPEHLARSAAGPGRRDRLAGSAAAAR</sequence>
<dbReference type="Gene3D" id="1.10.730.20">
    <property type="match status" value="1"/>
</dbReference>
<dbReference type="InterPro" id="IPR013155">
    <property type="entry name" value="M/V/L/I-tRNA-synth_anticd-bd"/>
</dbReference>
<gene>
    <name evidence="8" type="ORF">B2A_13141</name>
</gene>
<dbReference type="EMBL" id="AUZZ01009509">
    <property type="protein sequence ID" value="EQD33449.1"/>
    <property type="molecule type" value="Genomic_DNA"/>
</dbReference>
<evidence type="ECO:0000256" key="6">
    <source>
        <dbReference type="SAM" id="MobiDB-lite"/>
    </source>
</evidence>
<comment type="caution">
    <text evidence="8">The sequence shown here is derived from an EMBL/GenBank/DDBJ whole genome shotgun (WGS) entry which is preliminary data.</text>
</comment>
<dbReference type="PANTHER" id="PTHR42765">
    <property type="entry name" value="SOLEUCYL-TRNA SYNTHETASE"/>
    <property type="match status" value="1"/>
</dbReference>
<dbReference type="InterPro" id="IPR050081">
    <property type="entry name" value="Ile-tRNA_ligase"/>
</dbReference>
<dbReference type="GO" id="GO:0006428">
    <property type="term" value="P:isoleucyl-tRNA aminoacylation"/>
    <property type="evidence" value="ECO:0007669"/>
    <property type="project" value="TreeGrafter"/>
</dbReference>
<evidence type="ECO:0000256" key="5">
    <source>
        <dbReference type="ARBA" id="ARBA00023146"/>
    </source>
</evidence>
<dbReference type="InterPro" id="IPR009080">
    <property type="entry name" value="tRNAsynth_Ia_anticodon-bd"/>
</dbReference>
<keyword evidence="4" id="KW-0648">Protein biosynthesis</keyword>
<evidence type="ECO:0000256" key="3">
    <source>
        <dbReference type="ARBA" id="ARBA00022840"/>
    </source>
</evidence>
<feature type="domain" description="Methionyl/Valyl/Leucyl/Isoleucyl-tRNA synthetase anticodon-binding" evidence="7">
    <location>
        <begin position="2"/>
        <end position="63"/>
    </location>
</feature>
<dbReference type="GO" id="GO:0004822">
    <property type="term" value="F:isoleucine-tRNA ligase activity"/>
    <property type="evidence" value="ECO:0007669"/>
    <property type="project" value="TreeGrafter"/>
</dbReference>
<organism evidence="8">
    <name type="scientific">mine drainage metagenome</name>
    <dbReference type="NCBI Taxonomy" id="410659"/>
    <lineage>
        <taxon>unclassified sequences</taxon>
        <taxon>metagenomes</taxon>
        <taxon>ecological metagenomes</taxon>
    </lineage>
</organism>
<dbReference type="SUPFAM" id="SSF47323">
    <property type="entry name" value="Anticodon-binding domain of a subclass of class I aminoacyl-tRNA synthetases"/>
    <property type="match status" value="1"/>
</dbReference>
<dbReference type="GO" id="GO:0005524">
    <property type="term" value="F:ATP binding"/>
    <property type="evidence" value="ECO:0007669"/>
    <property type="project" value="UniProtKB-KW"/>
</dbReference>
<dbReference type="AlphaFoldDB" id="T0ZXN2"/>
<evidence type="ECO:0000256" key="4">
    <source>
        <dbReference type="ARBA" id="ARBA00022917"/>
    </source>
</evidence>
<dbReference type="GO" id="GO:0005829">
    <property type="term" value="C:cytosol"/>
    <property type="evidence" value="ECO:0007669"/>
    <property type="project" value="TreeGrafter"/>
</dbReference>
<evidence type="ECO:0000256" key="1">
    <source>
        <dbReference type="ARBA" id="ARBA00022598"/>
    </source>
</evidence>
<evidence type="ECO:0000256" key="2">
    <source>
        <dbReference type="ARBA" id="ARBA00022741"/>
    </source>
</evidence>
<name>T0ZXN2_9ZZZZ</name>
<keyword evidence="5 8" id="KW-0030">Aminoacyl-tRNA synthetase</keyword>
<keyword evidence="2" id="KW-0547">Nucleotide-binding</keyword>